<dbReference type="InterPro" id="IPR052953">
    <property type="entry name" value="Ser-rich/MCO-related"/>
</dbReference>
<comment type="caution">
    <text evidence="3">The sequence shown here is derived from an EMBL/GenBank/DDBJ whole genome shotgun (WGS) entry which is preliminary data.</text>
</comment>
<dbReference type="CDD" id="cd00920">
    <property type="entry name" value="Cupredoxin"/>
    <property type="match status" value="1"/>
</dbReference>
<dbReference type="EMBL" id="JARKIE010000116">
    <property type="protein sequence ID" value="KAJ7681594.1"/>
    <property type="molecule type" value="Genomic_DNA"/>
</dbReference>
<reference evidence="3" key="1">
    <citation type="submission" date="2023-03" db="EMBL/GenBank/DDBJ databases">
        <title>Massive genome expansion in bonnet fungi (Mycena s.s.) driven by repeated elements and novel gene families across ecological guilds.</title>
        <authorList>
            <consortium name="Lawrence Berkeley National Laboratory"/>
            <person name="Harder C.B."/>
            <person name="Miyauchi S."/>
            <person name="Viragh M."/>
            <person name="Kuo A."/>
            <person name="Thoen E."/>
            <person name="Andreopoulos B."/>
            <person name="Lu D."/>
            <person name="Skrede I."/>
            <person name="Drula E."/>
            <person name="Henrissat B."/>
            <person name="Morin E."/>
            <person name="Kohler A."/>
            <person name="Barry K."/>
            <person name="LaButti K."/>
            <person name="Morin E."/>
            <person name="Salamov A."/>
            <person name="Lipzen A."/>
            <person name="Mereny Z."/>
            <person name="Hegedus B."/>
            <person name="Baldrian P."/>
            <person name="Stursova M."/>
            <person name="Weitz H."/>
            <person name="Taylor A."/>
            <person name="Grigoriev I.V."/>
            <person name="Nagy L.G."/>
            <person name="Martin F."/>
            <person name="Kauserud H."/>
        </authorList>
    </citation>
    <scope>NUCLEOTIDE SEQUENCE</scope>
    <source>
        <strain evidence="3">CBHHK067</strain>
    </source>
</reference>
<evidence type="ECO:0000256" key="1">
    <source>
        <dbReference type="SAM" id="MobiDB-lite"/>
    </source>
</evidence>
<feature type="region of interest" description="Disordered" evidence="1">
    <location>
        <begin position="278"/>
        <end position="298"/>
    </location>
</feature>
<keyword evidence="2" id="KW-0812">Transmembrane</keyword>
<dbReference type="PANTHER" id="PTHR34883">
    <property type="entry name" value="SERINE-RICH PROTEIN, PUTATIVE-RELATED-RELATED"/>
    <property type="match status" value="1"/>
</dbReference>
<protein>
    <recommendedName>
        <fullName evidence="5">Extracellular serine-rich protein</fullName>
    </recommendedName>
</protein>
<accession>A0AAD7DA54</accession>
<evidence type="ECO:0000313" key="3">
    <source>
        <dbReference type="EMBL" id="KAJ7681594.1"/>
    </source>
</evidence>
<proteinExistence type="predicted"/>
<evidence type="ECO:0000313" key="4">
    <source>
        <dbReference type="Proteomes" id="UP001221757"/>
    </source>
</evidence>
<dbReference type="PANTHER" id="PTHR34883:SF8">
    <property type="entry name" value="EXTRACELLULAR SERINE-RICH PROTEIN (AFU_ORTHOLOGUE AFUA_6G00670)"/>
    <property type="match status" value="1"/>
</dbReference>
<name>A0AAD7DA54_MYCRO</name>
<dbReference type="Proteomes" id="UP001221757">
    <property type="component" value="Unassembled WGS sequence"/>
</dbReference>
<dbReference type="AlphaFoldDB" id="A0AAD7DA54"/>
<organism evidence="3 4">
    <name type="scientific">Mycena rosella</name>
    <name type="common">Pink bonnet</name>
    <name type="synonym">Agaricus rosellus</name>
    <dbReference type="NCBI Taxonomy" id="1033263"/>
    <lineage>
        <taxon>Eukaryota</taxon>
        <taxon>Fungi</taxon>
        <taxon>Dikarya</taxon>
        <taxon>Basidiomycota</taxon>
        <taxon>Agaricomycotina</taxon>
        <taxon>Agaricomycetes</taxon>
        <taxon>Agaricomycetidae</taxon>
        <taxon>Agaricales</taxon>
        <taxon>Marasmiineae</taxon>
        <taxon>Mycenaceae</taxon>
        <taxon>Mycena</taxon>
    </lineage>
</organism>
<feature type="compositionally biased region" description="Basic and acidic residues" evidence="1">
    <location>
        <begin position="289"/>
        <end position="298"/>
    </location>
</feature>
<sequence>MSSASTVVVTVGGDLGSPGGLYQFNPPEVSAPSGTTIEFRFNVDPWGHSVRESSFDAPCTPLQGGEDSGGAQPVPTGALTFPTWNFTVTNDQTPLWFFCQENRPISHCTAGMVFAVNANSGSQTFLAFQEAAVALGSPSPSSPLSSTPTSSATDASGTPTQSIAVQPLGEKHLSAAVIAGLVVAALVVLLLCAAALFVHRRRRMARDNAPRPYASGAGSESALLEVADDPRVKTRPDPLVLYEKGTRSEGGASSSTQDIIAMAEEMGLLRGQVQRLALNRQGPGDSEVEDRPPEYGTT</sequence>
<feature type="region of interest" description="Disordered" evidence="1">
    <location>
        <begin position="207"/>
        <end position="230"/>
    </location>
</feature>
<evidence type="ECO:0000256" key="2">
    <source>
        <dbReference type="SAM" id="Phobius"/>
    </source>
</evidence>
<dbReference type="Gene3D" id="2.60.40.420">
    <property type="entry name" value="Cupredoxins - blue copper proteins"/>
    <property type="match status" value="1"/>
</dbReference>
<gene>
    <name evidence="3" type="ORF">B0H17DRAFT_1075984</name>
</gene>
<keyword evidence="4" id="KW-1185">Reference proteome</keyword>
<feature type="transmembrane region" description="Helical" evidence="2">
    <location>
        <begin position="173"/>
        <end position="198"/>
    </location>
</feature>
<evidence type="ECO:0008006" key="5">
    <source>
        <dbReference type="Google" id="ProtNLM"/>
    </source>
</evidence>
<dbReference type="SUPFAM" id="SSF49503">
    <property type="entry name" value="Cupredoxins"/>
    <property type="match status" value="1"/>
</dbReference>
<dbReference type="InterPro" id="IPR008972">
    <property type="entry name" value="Cupredoxin"/>
</dbReference>
<feature type="region of interest" description="Disordered" evidence="1">
    <location>
        <begin position="137"/>
        <end position="159"/>
    </location>
</feature>
<keyword evidence="2" id="KW-0472">Membrane</keyword>
<keyword evidence="2" id="KW-1133">Transmembrane helix</keyword>